<sequence>MLLLLGFEIYSDMGLTPLFLGYQVVSCSKRTQATVIETPNKKFVPKIRSGSDTAIGPRRCNDQDKHILVDDLSAHLGSIYSCPMPSAFYAVFDGHGGSDAADYLNNNVMRILFEDADFPLTSDIDDAFLKKVKESHRKAFLLADRELADDCSASTACLNGDAVQISQDHRPTYLPERRMVEELGGIIEFGCLNGELAVTRALGDWNMKRSSGSASPLIAEPCSSNSGQV</sequence>
<dbReference type="GO" id="GO:0004722">
    <property type="term" value="F:protein serine/threonine phosphatase activity"/>
    <property type="evidence" value="ECO:0007669"/>
    <property type="project" value="UniProtKB-EC"/>
</dbReference>
<dbReference type="PROSITE" id="PS01032">
    <property type="entry name" value="PPM_1"/>
    <property type="match status" value="1"/>
</dbReference>
<evidence type="ECO:0000256" key="7">
    <source>
        <dbReference type="ARBA" id="ARBA00022912"/>
    </source>
</evidence>
<keyword evidence="4" id="KW-0479">Metal-binding</keyword>
<keyword evidence="6" id="KW-0460">Magnesium</keyword>
<dbReference type="InterPro" id="IPR036457">
    <property type="entry name" value="PPM-type-like_dom_sf"/>
</dbReference>
<dbReference type="PANTHER" id="PTHR13832">
    <property type="entry name" value="PROTEIN PHOSPHATASE 2C"/>
    <property type="match status" value="1"/>
</dbReference>
<keyword evidence="7 9" id="KW-0904">Protein phosphatase</keyword>
<evidence type="ECO:0000256" key="5">
    <source>
        <dbReference type="ARBA" id="ARBA00022801"/>
    </source>
</evidence>
<reference evidence="11 12" key="1">
    <citation type="journal article" date="2019" name="Genome Biol. Evol.">
        <title>The Rhododendron genome and chromosomal organization provide insight into shared whole-genome duplications across the heath family (Ericaceae).</title>
        <authorList>
            <person name="Soza V.L."/>
            <person name="Lindsley D."/>
            <person name="Waalkes A."/>
            <person name="Ramage E."/>
            <person name="Patwardhan R.P."/>
            <person name="Burton J.N."/>
            <person name="Adey A."/>
            <person name="Kumar A."/>
            <person name="Qiu R."/>
            <person name="Shendure J."/>
            <person name="Hall B."/>
        </authorList>
    </citation>
    <scope>NUCLEOTIDE SEQUENCE [LARGE SCALE GENOMIC DNA]</scope>
    <source>
        <strain evidence="11">RSF 1966-606</strain>
    </source>
</reference>
<comment type="cofactor">
    <cofactor evidence="1">
        <name>Mn(2+)</name>
        <dbReference type="ChEBI" id="CHEBI:29035"/>
    </cofactor>
</comment>
<dbReference type="SUPFAM" id="SSF81606">
    <property type="entry name" value="PP2C-like"/>
    <property type="match status" value="1"/>
</dbReference>
<dbReference type="Proteomes" id="UP000428333">
    <property type="component" value="Linkage Group LG01"/>
</dbReference>
<feature type="domain" description="PPM-type phosphatase" evidence="10">
    <location>
        <begin position="48"/>
        <end position="229"/>
    </location>
</feature>
<keyword evidence="12" id="KW-1185">Reference proteome</keyword>
<dbReference type="Gene3D" id="3.60.40.10">
    <property type="entry name" value="PPM-type phosphatase domain"/>
    <property type="match status" value="2"/>
</dbReference>
<dbReference type="InterPro" id="IPR001932">
    <property type="entry name" value="PPM-type_phosphatase-like_dom"/>
</dbReference>
<feature type="non-terminal residue" evidence="11">
    <location>
        <position position="1"/>
    </location>
</feature>
<evidence type="ECO:0000256" key="1">
    <source>
        <dbReference type="ARBA" id="ARBA00001936"/>
    </source>
</evidence>
<comment type="caution">
    <text evidence="11">The sequence shown here is derived from an EMBL/GenBank/DDBJ whole genome shotgun (WGS) entry which is preliminary data.</text>
</comment>
<gene>
    <name evidence="11" type="ORF">C3L33_00738</name>
</gene>
<evidence type="ECO:0000256" key="8">
    <source>
        <dbReference type="ARBA" id="ARBA00023211"/>
    </source>
</evidence>
<comment type="cofactor">
    <cofactor evidence="2">
        <name>Mg(2+)</name>
        <dbReference type="ChEBI" id="CHEBI:18420"/>
    </cofactor>
</comment>
<dbReference type="InterPro" id="IPR000222">
    <property type="entry name" value="PP2C_BS"/>
</dbReference>
<comment type="similarity">
    <text evidence="9">Belongs to the PP2C family.</text>
</comment>
<dbReference type="OrthoDB" id="10264738at2759"/>
<accession>A0A6A4MIW6</accession>
<dbReference type="PANTHER" id="PTHR13832:SF620">
    <property type="entry name" value="PROTEIN PHOSPHATASE 2C 13-RELATED"/>
    <property type="match status" value="1"/>
</dbReference>
<evidence type="ECO:0000259" key="10">
    <source>
        <dbReference type="PROSITE" id="PS51746"/>
    </source>
</evidence>
<evidence type="ECO:0000256" key="9">
    <source>
        <dbReference type="RuleBase" id="RU003465"/>
    </source>
</evidence>
<keyword evidence="8" id="KW-0464">Manganese</keyword>
<evidence type="ECO:0000313" key="11">
    <source>
        <dbReference type="EMBL" id="KAE9467361.1"/>
    </source>
</evidence>
<dbReference type="PROSITE" id="PS51746">
    <property type="entry name" value="PPM_2"/>
    <property type="match status" value="1"/>
</dbReference>
<dbReference type="EMBL" id="QEFC01000035">
    <property type="protein sequence ID" value="KAE9467361.1"/>
    <property type="molecule type" value="Genomic_DNA"/>
</dbReference>
<dbReference type="AlphaFoldDB" id="A0A6A4MIW6"/>
<dbReference type="SMART" id="SM00332">
    <property type="entry name" value="PP2Cc"/>
    <property type="match status" value="1"/>
</dbReference>
<evidence type="ECO:0000256" key="4">
    <source>
        <dbReference type="ARBA" id="ARBA00022723"/>
    </source>
</evidence>
<dbReference type="Pfam" id="PF00481">
    <property type="entry name" value="PP2C"/>
    <property type="match status" value="2"/>
</dbReference>
<evidence type="ECO:0000313" key="12">
    <source>
        <dbReference type="Proteomes" id="UP000428333"/>
    </source>
</evidence>
<evidence type="ECO:0000256" key="6">
    <source>
        <dbReference type="ARBA" id="ARBA00022842"/>
    </source>
</evidence>
<protein>
    <recommendedName>
        <fullName evidence="3">protein-serine/threonine phosphatase</fullName>
        <ecNumber evidence="3">3.1.3.16</ecNumber>
    </recommendedName>
</protein>
<dbReference type="InterPro" id="IPR015655">
    <property type="entry name" value="PP2C"/>
</dbReference>
<dbReference type="EC" id="3.1.3.16" evidence="3"/>
<evidence type="ECO:0000256" key="3">
    <source>
        <dbReference type="ARBA" id="ARBA00013081"/>
    </source>
</evidence>
<dbReference type="CDD" id="cd00143">
    <property type="entry name" value="PP2Cc"/>
    <property type="match status" value="1"/>
</dbReference>
<proteinExistence type="inferred from homology"/>
<evidence type="ECO:0000256" key="2">
    <source>
        <dbReference type="ARBA" id="ARBA00001946"/>
    </source>
</evidence>
<name>A0A6A4MIW6_9ERIC</name>
<organism evidence="11 12">
    <name type="scientific">Rhododendron williamsianum</name>
    <dbReference type="NCBI Taxonomy" id="262921"/>
    <lineage>
        <taxon>Eukaryota</taxon>
        <taxon>Viridiplantae</taxon>
        <taxon>Streptophyta</taxon>
        <taxon>Embryophyta</taxon>
        <taxon>Tracheophyta</taxon>
        <taxon>Spermatophyta</taxon>
        <taxon>Magnoliopsida</taxon>
        <taxon>eudicotyledons</taxon>
        <taxon>Gunneridae</taxon>
        <taxon>Pentapetalae</taxon>
        <taxon>asterids</taxon>
        <taxon>Ericales</taxon>
        <taxon>Ericaceae</taxon>
        <taxon>Ericoideae</taxon>
        <taxon>Rhodoreae</taxon>
        <taxon>Rhododendron</taxon>
    </lineage>
</organism>
<keyword evidence="5 9" id="KW-0378">Hydrolase</keyword>
<dbReference type="GO" id="GO:0046872">
    <property type="term" value="F:metal ion binding"/>
    <property type="evidence" value="ECO:0007669"/>
    <property type="project" value="UniProtKB-KW"/>
</dbReference>